<protein>
    <submittedName>
        <fullName evidence="1">Uncharacterized protein</fullName>
    </submittedName>
</protein>
<dbReference type="AlphaFoldDB" id="A0A1G7YH10"/>
<keyword evidence="2" id="KW-1185">Reference proteome</keyword>
<gene>
    <name evidence="1" type="ORF">SAMN05660324_3960</name>
</gene>
<evidence type="ECO:0000313" key="2">
    <source>
        <dbReference type="Proteomes" id="UP000198863"/>
    </source>
</evidence>
<accession>A0A1G7YH10</accession>
<dbReference type="RefSeq" id="WP_091067619.1">
    <property type="nucleotide sequence ID" value="NZ_FNCF01000007.1"/>
</dbReference>
<proteinExistence type="predicted"/>
<dbReference type="Proteomes" id="UP000198863">
    <property type="component" value="Unassembled WGS sequence"/>
</dbReference>
<reference evidence="2" key="1">
    <citation type="submission" date="2016-10" db="EMBL/GenBank/DDBJ databases">
        <authorList>
            <person name="Varghese N."/>
            <person name="Submissions S."/>
        </authorList>
    </citation>
    <scope>NUCLEOTIDE SEQUENCE [LARGE SCALE GENOMIC DNA]</scope>
    <source>
        <strain evidence="2">DSM 44526</strain>
    </source>
</reference>
<sequence length="92" mass="10111">MSTTRHPYPPSPEVQARNDAHRAVLAQVDELATSPLHAYRARVRLAARVPPPTVPTGQQVDDAVADTVPQVDATQLVAEQRAARRERLRLVS</sequence>
<evidence type="ECO:0000313" key="1">
    <source>
        <dbReference type="EMBL" id="SDG95882.1"/>
    </source>
</evidence>
<organism evidence="1 2">
    <name type="scientific">Klenkia brasiliensis</name>
    <dbReference type="NCBI Taxonomy" id="333142"/>
    <lineage>
        <taxon>Bacteria</taxon>
        <taxon>Bacillati</taxon>
        <taxon>Actinomycetota</taxon>
        <taxon>Actinomycetes</taxon>
        <taxon>Geodermatophilales</taxon>
        <taxon>Geodermatophilaceae</taxon>
        <taxon>Klenkia</taxon>
    </lineage>
</organism>
<name>A0A1G7YH10_9ACTN</name>
<dbReference type="EMBL" id="FNCF01000007">
    <property type="protein sequence ID" value="SDG95882.1"/>
    <property type="molecule type" value="Genomic_DNA"/>
</dbReference>